<dbReference type="CDD" id="cd01283">
    <property type="entry name" value="cytidine_deaminase"/>
    <property type="match status" value="1"/>
</dbReference>
<dbReference type="PANTHER" id="PTHR11644">
    <property type="entry name" value="CYTIDINE DEAMINASE"/>
    <property type="match status" value="1"/>
</dbReference>
<dbReference type="GO" id="GO:0055086">
    <property type="term" value="P:nucleobase-containing small molecule metabolic process"/>
    <property type="evidence" value="ECO:0007669"/>
    <property type="project" value="UniProtKB-ARBA"/>
</dbReference>
<accession>A0A517QIC5</accession>
<dbReference type="InterPro" id="IPR002125">
    <property type="entry name" value="CMP_dCMP_dom"/>
</dbReference>
<evidence type="ECO:0000256" key="1">
    <source>
        <dbReference type="ARBA" id="ARBA00001947"/>
    </source>
</evidence>
<evidence type="ECO:0000256" key="2">
    <source>
        <dbReference type="ARBA" id="ARBA00003949"/>
    </source>
</evidence>
<evidence type="ECO:0000256" key="6">
    <source>
        <dbReference type="ARBA" id="ARBA00022723"/>
    </source>
</evidence>
<dbReference type="EC" id="3.5.4.5" evidence="4 14"/>
<comment type="catalytic activity">
    <reaction evidence="10 14">
        <text>2'-deoxycytidine + H2O + H(+) = 2'-deoxyuridine + NH4(+)</text>
        <dbReference type="Rhea" id="RHEA:13433"/>
        <dbReference type="ChEBI" id="CHEBI:15377"/>
        <dbReference type="ChEBI" id="CHEBI:15378"/>
        <dbReference type="ChEBI" id="CHEBI:15698"/>
        <dbReference type="ChEBI" id="CHEBI:16450"/>
        <dbReference type="ChEBI" id="CHEBI:28938"/>
        <dbReference type="EC" id="3.5.4.5"/>
    </reaction>
</comment>
<dbReference type="GO" id="GO:0004126">
    <property type="term" value="F:cytidine deaminase activity"/>
    <property type="evidence" value="ECO:0007669"/>
    <property type="project" value="UniProtKB-UniRule"/>
</dbReference>
<evidence type="ECO:0000256" key="9">
    <source>
        <dbReference type="ARBA" id="ARBA00032005"/>
    </source>
</evidence>
<dbReference type="NCBIfam" id="TIGR01354">
    <property type="entry name" value="cyt_deam_tetra"/>
    <property type="match status" value="1"/>
</dbReference>
<feature type="active site" description="Proton donor" evidence="12">
    <location>
        <position position="60"/>
    </location>
</feature>
<evidence type="ECO:0000256" key="4">
    <source>
        <dbReference type="ARBA" id="ARBA00012783"/>
    </source>
</evidence>
<feature type="binding site" evidence="13">
    <location>
        <position position="94"/>
    </location>
    <ligand>
        <name>Zn(2+)</name>
        <dbReference type="ChEBI" id="CHEBI:29105"/>
        <note>catalytic</note>
    </ligand>
</feature>
<keyword evidence="7 14" id="KW-0378">Hydrolase</keyword>
<evidence type="ECO:0000256" key="10">
    <source>
        <dbReference type="ARBA" id="ARBA00049252"/>
    </source>
</evidence>
<dbReference type="GO" id="GO:0072527">
    <property type="term" value="P:pyrimidine-containing compound metabolic process"/>
    <property type="evidence" value="ECO:0007669"/>
    <property type="project" value="UniProtKB-ARBA"/>
</dbReference>
<dbReference type="InterPro" id="IPR016193">
    <property type="entry name" value="Cytidine_deaminase-like"/>
</dbReference>
<proteinExistence type="inferred from homology"/>
<dbReference type="PROSITE" id="PS51747">
    <property type="entry name" value="CYT_DCMP_DEAMINASES_2"/>
    <property type="match status" value="1"/>
</dbReference>
<dbReference type="EMBL" id="CP036267">
    <property type="protein sequence ID" value="QDT31317.1"/>
    <property type="molecule type" value="Genomic_DNA"/>
</dbReference>
<feature type="binding site" evidence="13">
    <location>
        <position position="91"/>
    </location>
    <ligand>
        <name>Zn(2+)</name>
        <dbReference type="ChEBI" id="CHEBI:29105"/>
        <note>catalytic</note>
    </ligand>
</feature>
<evidence type="ECO:0000256" key="11">
    <source>
        <dbReference type="ARBA" id="ARBA00049558"/>
    </source>
</evidence>
<dbReference type="NCBIfam" id="NF004064">
    <property type="entry name" value="PRK05578.1"/>
    <property type="match status" value="1"/>
</dbReference>
<evidence type="ECO:0000313" key="16">
    <source>
        <dbReference type="EMBL" id="QDT31317.1"/>
    </source>
</evidence>
<dbReference type="FunFam" id="3.40.140.10:FF:000008">
    <property type="entry name" value="Cytidine deaminase"/>
    <property type="match status" value="1"/>
</dbReference>
<dbReference type="Gene3D" id="3.40.140.10">
    <property type="entry name" value="Cytidine Deaminase, domain 2"/>
    <property type="match status" value="1"/>
</dbReference>
<dbReference type="InterPro" id="IPR050202">
    <property type="entry name" value="Cyt/Deoxycyt_deaminase"/>
</dbReference>
<dbReference type="InterPro" id="IPR006262">
    <property type="entry name" value="Cyt_deam_tetra"/>
</dbReference>
<organism evidence="16 17">
    <name type="scientific">Thalassoglobus polymorphus</name>
    <dbReference type="NCBI Taxonomy" id="2527994"/>
    <lineage>
        <taxon>Bacteria</taxon>
        <taxon>Pseudomonadati</taxon>
        <taxon>Planctomycetota</taxon>
        <taxon>Planctomycetia</taxon>
        <taxon>Planctomycetales</taxon>
        <taxon>Planctomycetaceae</taxon>
        <taxon>Thalassoglobus</taxon>
    </lineage>
</organism>
<dbReference type="Pfam" id="PF00383">
    <property type="entry name" value="dCMP_cyt_deam_1"/>
    <property type="match status" value="1"/>
</dbReference>
<dbReference type="PROSITE" id="PS00903">
    <property type="entry name" value="CYT_DCMP_DEAMINASES_1"/>
    <property type="match status" value="1"/>
</dbReference>
<evidence type="ECO:0000256" key="12">
    <source>
        <dbReference type="PIRSR" id="PIRSR606262-1"/>
    </source>
</evidence>
<name>A0A517QIC5_9PLAN</name>
<dbReference type="SUPFAM" id="SSF53927">
    <property type="entry name" value="Cytidine deaminase-like"/>
    <property type="match status" value="1"/>
</dbReference>
<evidence type="ECO:0000256" key="13">
    <source>
        <dbReference type="PIRSR" id="PIRSR606262-3"/>
    </source>
</evidence>
<comment type="catalytic activity">
    <reaction evidence="11 14">
        <text>cytidine + H2O + H(+) = uridine + NH4(+)</text>
        <dbReference type="Rhea" id="RHEA:16069"/>
        <dbReference type="ChEBI" id="CHEBI:15377"/>
        <dbReference type="ChEBI" id="CHEBI:15378"/>
        <dbReference type="ChEBI" id="CHEBI:16704"/>
        <dbReference type="ChEBI" id="CHEBI:17562"/>
        <dbReference type="ChEBI" id="CHEBI:28938"/>
        <dbReference type="EC" id="3.5.4.5"/>
    </reaction>
</comment>
<evidence type="ECO:0000313" key="17">
    <source>
        <dbReference type="Proteomes" id="UP000315724"/>
    </source>
</evidence>
<feature type="binding site" evidence="13">
    <location>
        <position position="58"/>
    </location>
    <ligand>
        <name>Zn(2+)</name>
        <dbReference type="ChEBI" id="CHEBI:29105"/>
        <note>catalytic</note>
    </ligand>
</feature>
<evidence type="ECO:0000256" key="8">
    <source>
        <dbReference type="ARBA" id="ARBA00022833"/>
    </source>
</evidence>
<keyword evidence="8 13" id="KW-0862">Zinc</keyword>
<dbReference type="PANTHER" id="PTHR11644:SF2">
    <property type="entry name" value="CYTIDINE DEAMINASE"/>
    <property type="match status" value="1"/>
</dbReference>
<evidence type="ECO:0000259" key="15">
    <source>
        <dbReference type="PROSITE" id="PS51747"/>
    </source>
</evidence>
<evidence type="ECO:0000256" key="5">
    <source>
        <dbReference type="ARBA" id="ARBA00018266"/>
    </source>
</evidence>
<dbReference type="Proteomes" id="UP000315724">
    <property type="component" value="Chromosome"/>
</dbReference>
<keyword evidence="6 13" id="KW-0479">Metal-binding</keyword>
<dbReference type="RefSeq" id="WP_197441981.1">
    <property type="nucleotide sequence ID" value="NZ_CP036267.1"/>
</dbReference>
<dbReference type="GO" id="GO:0008270">
    <property type="term" value="F:zinc ion binding"/>
    <property type="evidence" value="ECO:0007669"/>
    <property type="project" value="UniProtKB-UniRule"/>
</dbReference>
<dbReference type="GO" id="GO:0042802">
    <property type="term" value="F:identical protein binding"/>
    <property type="evidence" value="ECO:0007669"/>
    <property type="project" value="UniProtKB-ARBA"/>
</dbReference>
<comment type="cofactor">
    <cofactor evidence="1 13 14">
        <name>Zn(2+)</name>
        <dbReference type="ChEBI" id="CHEBI:29105"/>
    </cofactor>
</comment>
<dbReference type="KEGG" id="tpol:Mal48_05500"/>
<evidence type="ECO:0000256" key="3">
    <source>
        <dbReference type="ARBA" id="ARBA00006576"/>
    </source>
</evidence>
<feature type="domain" description="CMP/dCMP-type deaminase" evidence="15">
    <location>
        <begin position="6"/>
        <end position="132"/>
    </location>
</feature>
<dbReference type="InterPro" id="IPR016192">
    <property type="entry name" value="APOBEC/CMP_deaminase_Zn-bd"/>
</dbReference>
<comment type="similarity">
    <text evidence="3 14">Belongs to the cytidine and deoxycytidylate deaminase family.</text>
</comment>
<reference evidence="16 17" key="1">
    <citation type="submission" date="2019-02" db="EMBL/GenBank/DDBJ databases">
        <title>Deep-cultivation of Planctomycetes and their phenomic and genomic characterization uncovers novel biology.</title>
        <authorList>
            <person name="Wiegand S."/>
            <person name="Jogler M."/>
            <person name="Boedeker C."/>
            <person name="Pinto D."/>
            <person name="Vollmers J."/>
            <person name="Rivas-Marin E."/>
            <person name="Kohn T."/>
            <person name="Peeters S.H."/>
            <person name="Heuer A."/>
            <person name="Rast P."/>
            <person name="Oberbeckmann S."/>
            <person name="Bunk B."/>
            <person name="Jeske O."/>
            <person name="Meyerdierks A."/>
            <person name="Storesund J.E."/>
            <person name="Kallscheuer N."/>
            <person name="Luecker S."/>
            <person name="Lage O.M."/>
            <person name="Pohl T."/>
            <person name="Merkel B.J."/>
            <person name="Hornburger P."/>
            <person name="Mueller R.-W."/>
            <person name="Bruemmer F."/>
            <person name="Labrenz M."/>
            <person name="Spormann A.M."/>
            <person name="Op den Camp H."/>
            <person name="Overmann J."/>
            <person name="Amann R."/>
            <person name="Jetten M.S.M."/>
            <person name="Mascher T."/>
            <person name="Medema M.H."/>
            <person name="Devos D.P."/>
            <person name="Kaster A.-K."/>
            <person name="Ovreas L."/>
            <person name="Rohde M."/>
            <person name="Galperin M.Y."/>
            <person name="Jogler C."/>
        </authorList>
    </citation>
    <scope>NUCLEOTIDE SEQUENCE [LARGE SCALE GENOMIC DNA]</scope>
    <source>
        <strain evidence="16 17">Mal48</strain>
    </source>
</reference>
<dbReference type="GO" id="GO:0005829">
    <property type="term" value="C:cytosol"/>
    <property type="evidence" value="ECO:0007669"/>
    <property type="project" value="TreeGrafter"/>
</dbReference>
<evidence type="ECO:0000256" key="14">
    <source>
        <dbReference type="RuleBase" id="RU364006"/>
    </source>
</evidence>
<sequence length="136" mass="14381">MTIESQLLEMLKQAAKDVSKNAYCRYSDFPVGAAVCGGSGKIYTGCNVENVSFGLTMCAERSAIFSAIAAGEKTIQAVVIFTPTESLTPPCGACRQVISEFGDDVQIVSFSNLNCSGPQSIQELLPSAFGTLNHSE</sequence>
<protein>
    <recommendedName>
        <fullName evidence="5 14">Cytidine deaminase</fullName>
        <ecNumber evidence="4 14">3.5.4.5</ecNumber>
    </recommendedName>
    <alternativeName>
        <fullName evidence="9 14">Cytidine aminohydrolase</fullName>
    </alternativeName>
</protein>
<comment type="function">
    <text evidence="2 14">This enzyme scavenges exogenous and endogenous cytidine and 2'-deoxycytidine for UMP synthesis.</text>
</comment>
<evidence type="ECO:0000256" key="7">
    <source>
        <dbReference type="ARBA" id="ARBA00022801"/>
    </source>
</evidence>
<dbReference type="AlphaFoldDB" id="A0A517QIC5"/>
<gene>
    <name evidence="16" type="primary">cdd</name>
    <name evidence="16" type="ORF">Mal48_05500</name>
</gene>
<keyword evidence="17" id="KW-1185">Reference proteome</keyword>